<protein>
    <recommendedName>
        <fullName evidence="2">CARD domain-containing protein</fullName>
    </recommendedName>
</protein>
<name>A0A8T0AGT0_SILME</name>
<evidence type="ECO:0000259" key="2">
    <source>
        <dbReference type="Pfam" id="PF00619"/>
    </source>
</evidence>
<comment type="caution">
    <text evidence="3">The sequence shown here is derived from an EMBL/GenBank/DDBJ whole genome shotgun (WGS) entry which is preliminary data.</text>
</comment>
<evidence type="ECO:0000313" key="4">
    <source>
        <dbReference type="Proteomes" id="UP000606274"/>
    </source>
</evidence>
<dbReference type="GO" id="GO:0042981">
    <property type="term" value="P:regulation of apoptotic process"/>
    <property type="evidence" value="ECO:0007669"/>
    <property type="project" value="InterPro"/>
</dbReference>
<feature type="compositionally biased region" description="Polar residues" evidence="1">
    <location>
        <begin position="74"/>
        <end position="95"/>
    </location>
</feature>
<evidence type="ECO:0000256" key="1">
    <source>
        <dbReference type="SAM" id="MobiDB-lite"/>
    </source>
</evidence>
<reference evidence="3" key="1">
    <citation type="submission" date="2020-08" db="EMBL/GenBank/DDBJ databases">
        <title>Chromosome-level assembly of Southern catfish (Silurus meridionalis) provides insights into visual adaptation to the nocturnal and benthic lifestyles.</title>
        <authorList>
            <person name="Zhang Y."/>
            <person name="Wang D."/>
            <person name="Peng Z."/>
        </authorList>
    </citation>
    <scope>NUCLEOTIDE SEQUENCE</scope>
    <source>
        <strain evidence="3">SWU-2019-XX</strain>
        <tissue evidence="3">Muscle</tissue>
    </source>
</reference>
<accession>A0A8T0AGT0</accession>
<dbReference type="EMBL" id="JABFDY010000023">
    <property type="protein sequence ID" value="KAF7690619.1"/>
    <property type="molecule type" value="Genomic_DNA"/>
</dbReference>
<feature type="region of interest" description="Disordered" evidence="1">
    <location>
        <begin position="1369"/>
        <end position="1399"/>
    </location>
</feature>
<organism evidence="3 4">
    <name type="scientific">Silurus meridionalis</name>
    <name type="common">Southern catfish</name>
    <name type="synonym">Silurus soldatovi meridionalis</name>
    <dbReference type="NCBI Taxonomy" id="175797"/>
    <lineage>
        <taxon>Eukaryota</taxon>
        <taxon>Metazoa</taxon>
        <taxon>Chordata</taxon>
        <taxon>Craniata</taxon>
        <taxon>Vertebrata</taxon>
        <taxon>Euteleostomi</taxon>
        <taxon>Actinopterygii</taxon>
        <taxon>Neopterygii</taxon>
        <taxon>Teleostei</taxon>
        <taxon>Ostariophysi</taxon>
        <taxon>Siluriformes</taxon>
        <taxon>Siluridae</taxon>
        <taxon>Silurus</taxon>
    </lineage>
</organism>
<feature type="domain" description="CARD" evidence="2">
    <location>
        <begin position="248"/>
        <end position="328"/>
    </location>
</feature>
<feature type="region of interest" description="Disordered" evidence="1">
    <location>
        <begin position="337"/>
        <end position="362"/>
    </location>
</feature>
<feature type="region of interest" description="Disordered" evidence="1">
    <location>
        <begin position="1"/>
        <end position="112"/>
    </location>
</feature>
<feature type="compositionally biased region" description="Basic and acidic residues" evidence="1">
    <location>
        <begin position="978"/>
        <end position="1000"/>
    </location>
</feature>
<feature type="region of interest" description="Disordered" evidence="1">
    <location>
        <begin position="1242"/>
        <end position="1326"/>
    </location>
</feature>
<feature type="compositionally biased region" description="Polar residues" evidence="1">
    <location>
        <begin position="1369"/>
        <end position="1382"/>
    </location>
</feature>
<dbReference type="Pfam" id="PF00619">
    <property type="entry name" value="CARD"/>
    <property type="match status" value="1"/>
</dbReference>
<feature type="compositionally biased region" description="Basic and acidic residues" evidence="1">
    <location>
        <begin position="1242"/>
        <end position="1267"/>
    </location>
</feature>
<feature type="compositionally biased region" description="Basic and acidic residues" evidence="1">
    <location>
        <begin position="10"/>
        <end position="26"/>
    </location>
</feature>
<dbReference type="InterPro" id="IPR001315">
    <property type="entry name" value="CARD"/>
</dbReference>
<dbReference type="InterPro" id="IPR011029">
    <property type="entry name" value="DEATH-like_dom_sf"/>
</dbReference>
<feature type="compositionally biased region" description="Acidic residues" evidence="1">
    <location>
        <begin position="1303"/>
        <end position="1316"/>
    </location>
</feature>
<evidence type="ECO:0000313" key="3">
    <source>
        <dbReference type="EMBL" id="KAF7690619.1"/>
    </source>
</evidence>
<sequence length="1552" mass="177856">MDGQPQHAQSGERGHKDSQEKKEENVQAHADLSELLQENSPADDTASRGLADTQEKSETEQNKNPNTAILIPEGTQNTVQKNGDNSMGTNTSTNLRIPKPSLGTNQSGKENRHKELIDKCKRLREWAVKNHCSEDLIKQISIITKAEHSECPCFTAEKVWVYKRFTPQSKIIYFTKDDKISINTETKVQYHMFVCNIKEAIVLGPTKFSIFIAVPEHSSDRAKAHKFGSQLHEEICSLLTVNMIDKEQFLKRHWDEIIQKTRNPIQLADTLRAKRYISEEMFENINNKKTKQDKMREVYSNLNSNKHFDCIYDCLMKHDSYLLKELEQRVIEADAPQNKRARLEGEDETDNNLTQPSESEPDLRKISTFAKLEYWISQPDNNQKLVSDLERKLGEKAMEDLRNELRDKESKNTLCFDANNIDEIRKNKELESFFSTKKNAKFPKLAIGMFFKKSSSASSANANESFAGCDESMDITDLDSSGYGSLLSSSLIDGSPRHNVDFFPQNDRRSEDQNQCSDPGDTNIMIGKTDLEIEEKVNNECQPQKSNGPMCTDVSLLQSISQKGTSPAENCGNINMQNVHIGGIDDESQKLNVPNVPALDDESLQQNDQTFTKETPLAERCGNMNMQNTHNGEKDNEPQRSNVLHVPKKEDVSLHQNESVVMKDTPRDERFGSTDMQYKHSHRKPLRVDVPMQEDVSLLQNVSFTQKETPQELRLEEKIPLADGTGSTDMKEPYTDNIFEGPQRSDVPMHQNESITKNKIPVEDGFERTDMQGEHSHEKPQRVDVSMHEDLSLYQNVLITKKQTPQEDGLGHMNMQDVHNDEMEVEPQRLNFLTSEDVILHQNNQKENPLADGTGSTDIKEPYTDNIYEEPQRSDVPMHQNESITKNETSLEDGFGNTDMEEMQIDKMEYEPQPQKSNDRMYDASLLQKKMLLADRCEIMKMQNRHTQEIQDQPQKLSVPKHDDESLHIYYKITTEEAPRDKRFGSTDMQDEHSHEKPQRADVPMQENVSLLQYVLITKKETPQQDGLGYMNIQDVHNDEMEVDSQRSDVLMSEDVILHQNDQKEMPLADETESTDMKEPYTDKINEEPQRSDVSMQKDVSLLQNVLITKKETPLTERCGNINLEETHTGQINDEPPTSNVPCVPNKDVSLHQHESIVMKDTPRDERFGCTDMQDVNSHEKPQRVDVPMQEGVSLLQNVLITEKETPQEDGLGCMNMQDVHNDEMVVGPQRSNVHLRTSEDVILHQNDQKENPLADGTGRTDMKESYTDNIYEEPQRSDVPMHQNESITKNEKPVENGLGRTDEEEIDTEKEDDDDPQKSNVPLHENVPNSITEMLKPTRYGNMKMLPNEQTEMQICPEHFSVMEMSSPGLSGENTQKQNNGAGDLGAGVLGEPPKVPKKRKYTKNLKEKKKKDKDTWLREWALKQCHGHKDLKNILDQISIIDMAEHSDYPCFIAERVMVYKYLTPENQILFIAEDNTSIRTKTMVHYHMFVCNIKKAILLGPKPPKEQELEYDESKVPLEKSKNFIFKVFAPALAVYKHIQKEKHLYSLI</sequence>
<keyword evidence="4" id="KW-1185">Reference proteome</keyword>
<dbReference type="Proteomes" id="UP000606274">
    <property type="component" value="Unassembled WGS sequence"/>
</dbReference>
<gene>
    <name evidence="3" type="ORF">HF521_012423</name>
</gene>
<feature type="region of interest" description="Disordered" evidence="1">
    <location>
        <begin position="978"/>
        <end position="1002"/>
    </location>
</feature>
<feature type="compositionally biased region" description="Basic and acidic residues" evidence="1">
    <location>
        <begin position="497"/>
        <end position="512"/>
    </location>
</feature>
<dbReference type="Gene3D" id="1.10.533.10">
    <property type="entry name" value="Death Domain, Fas"/>
    <property type="match status" value="1"/>
</dbReference>
<feature type="region of interest" description="Disordered" evidence="1">
    <location>
        <begin position="497"/>
        <end position="523"/>
    </location>
</feature>
<dbReference type="SUPFAM" id="SSF47986">
    <property type="entry name" value="DEATH domain"/>
    <property type="match status" value="1"/>
</dbReference>
<proteinExistence type="predicted"/>